<reference evidence="2" key="1">
    <citation type="submission" date="2021-06" db="EMBL/GenBank/DDBJ databases">
        <title>Parelaphostrongylus tenuis whole genome reference sequence.</title>
        <authorList>
            <person name="Garwood T.J."/>
            <person name="Larsen P.A."/>
            <person name="Fountain-Jones N.M."/>
            <person name="Garbe J.R."/>
            <person name="Macchietto M.G."/>
            <person name="Kania S.A."/>
            <person name="Gerhold R.W."/>
            <person name="Richards J.E."/>
            <person name="Wolf T.M."/>
        </authorList>
    </citation>
    <scope>NUCLEOTIDE SEQUENCE</scope>
    <source>
        <strain evidence="2">MNPRO001-30</strain>
        <tissue evidence="2">Meninges</tissue>
    </source>
</reference>
<accession>A0AAD5MXW8</accession>
<evidence type="ECO:0000256" key="1">
    <source>
        <dbReference type="SAM" id="MobiDB-lite"/>
    </source>
</evidence>
<keyword evidence="3" id="KW-1185">Reference proteome</keyword>
<dbReference type="Proteomes" id="UP001196413">
    <property type="component" value="Unassembled WGS sequence"/>
</dbReference>
<feature type="region of interest" description="Disordered" evidence="1">
    <location>
        <begin position="936"/>
        <end position="956"/>
    </location>
</feature>
<proteinExistence type="predicted"/>
<evidence type="ECO:0000313" key="3">
    <source>
        <dbReference type="Proteomes" id="UP001196413"/>
    </source>
</evidence>
<feature type="region of interest" description="Disordered" evidence="1">
    <location>
        <begin position="33"/>
        <end position="97"/>
    </location>
</feature>
<feature type="region of interest" description="Disordered" evidence="1">
    <location>
        <begin position="737"/>
        <end position="761"/>
    </location>
</feature>
<feature type="compositionally biased region" description="Basic residues" evidence="1">
    <location>
        <begin position="1089"/>
        <end position="1107"/>
    </location>
</feature>
<evidence type="ECO:0000313" key="2">
    <source>
        <dbReference type="EMBL" id="KAJ1357681.1"/>
    </source>
</evidence>
<organism evidence="2 3">
    <name type="scientific">Parelaphostrongylus tenuis</name>
    <name type="common">Meningeal worm</name>
    <dbReference type="NCBI Taxonomy" id="148309"/>
    <lineage>
        <taxon>Eukaryota</taxon>
        <taxon>Metazoa</taxon>
        <taxon>Ecdysozoa</taxon>
        <taxon>Nematoda</taxon>
        <taxon>Chromadorea</taxon>
        <taxon>Rhabditida</taxon>
        <taxon>Rhabditina</taxon>
        <taxon>Rhabditomorpha</taxon>
        <taxon>Strongyloidea</taxon>
        <taxon>Metastrongylidae</taxon>
        <taxon>Parelaphostrongylus</taxon>
    </lineage>
</organism>
<dbReference type="EMBL" id="JAHQIW010003222">
    <property type="protein sequence ID" value="KAJ1357681.1"/>
    <property type="molecule type" value="Genomic_DNA"/>
</dbReference>
<gene>
    <name evidence="2" type="ORF">KIN20_015874</name>
</gene>
<feature type="compositionally biased region" description="Gly residues" evidence="1">
    <location>
        <begin position="57"/>
        <end position="66"/>
    </location>
</feature>
<sequence length="1467" mass="163658">MGGPSSLSSSHGVKWKAQDKSERLETICNSFVMSNEPDIDPGGQHVDGDNEAHPYYSGGGGGSGGTDDGHVGPAGCTSSRGGLEGRGGGGGEVVGRIHHHPTTTTVTFPQYMVADDSEWVQQLSGDVIYQDSYPFHDDLQNIGQVCSRIFRISPRMCHRIDANACSFQHLDHTEEVCLLTETDRDMETMRTSVESLQVAANEVVIDDMLANTIEPHHQYVTTVVPEEVMTTYPQHQQYGRSSLDHHGQIVASRQMETSIPGTNRVHYVVQNASSTMEMRQNHSVEYEVRPMAMFEGPSNQFVGPPPPPSHPVSILRSRSKSQPRRPLYEDLKDESLAYLVQGYDEGEWDGVQLEDHEYFIGGLDEREAIIHSEDRPDHSNFRAPKTIQRPYFPPNLSPTEKKEYLLVNYKKACDRYFPFANVAVLEADTRYKPVEAFASDLYRFHSRGAHIHGFFRTVIDTRDRPSHDQTRYIQDIQFGKVFPLFPDYEEWDDSMRNEFRQLSNRLMQIFERKCFYANAASGHGRAPVIRRGPKPTQKPPPDYAEQQRILYKGIPRGFQPLRSSIATQMKTYPTKPSTSHSSSFATLPGSSSTMLKPVAGDASTSEPVIVPHELGTPRLEAYEHNKRANIKRLVNDAFANREQVTLQYEEPMRQRSSLPQSYVCRVPAGPSKTLLHQRSTASKAIRMITNRAIEPALDPATGRYVVALDDLRGLDRAATEHQRYVQRPVHNLREMADSARRGGGGSYNSWSTTGGRPQGARMSRIDQVPRSNHYATLAASQQNLPSSSGAVRAPFLTNMPTTEATRRPDVLTGNALSTTTSSSGRPDHVYPRSHSSGRRETPALNYRRSASSGRPITRPLDANSVLSLSDREGTSEQILNDIPINGIATSDPTTEIADKNQATDHQVEKTFSSLTSRAQSQFSEQNNAPKNVQVQLSSSATASQKPQKGVVLLRDEHGQLRRARRLSDGSLLIRERPPGNLISQLGWNSTESRGAEVQRPQPPKAGTVWDVQSIVGKIEKKPRRQDDQLKQSQAFLSSWNHSTSASDRDGSHQSQNLRNSDPMTQPKAKNSPKDVLYPDSDNEIVVITGKKRKKHDKNVAKSRKHSAKSILPGDDSTVVASKRRQRTPKLVSRLKIVNRTSIPAEQGSTLRGRVEPQEHQDNDAIVDVLTVDDVFEEAIRELIASVPPPESTNTKEEQVVRERKKLGRSSKKLRGKFSREKQAIPDAEIAEKVAIKQRELPVLDLTLKVIENSTSKIPIEAPILDDSPIIHDTALLYEVGEVLKELVAQVSLEELEPKRQEYRNLNVLVAERSPPPPPLRNKPRGWNSKKYRRAVLERDKQQSEQRTDLNVFDKEGSSPLGESKSLNASQESVTESQHAGSENMAQSSICEQNSSLCSKSQSAMLSTLEEDFAFSGLEDFDVNEDDLVDINVDTFFTLAENMDTLSACRPVLATNFSGAFRRDSDSH</sequence>
<feature type="region of interest" description="Disordered" evidence="1">
    <location>
        <begin position="571"/>
        <end position="591"/>
    </location>
</feature>
<comment type="caution">
    <text evidence="2">The sequence shown here is derived from an EMBL/GenBank/DDBJ whole genome shotgun (WGS) entry which is preliminary data.</text>
</comment>
<feature type="compositionally biased region" description="Polar residues" evidence="1">
    <location>
        <begin position="1052"/>
        <end position="1063"/>
    </location>
</feature>
<feature type="compositionally biased region" description="Polar residues" evidence="1">
    <location>
        <begin position="936"/>
        <end position="946"/>
    </location>
</feature>
<feature type="compositionally biased region" description="Polar residues" evidence="1">
    <location>
        <begin position="1364"/>
        <end position="1387"/>
    </location>
</feature>
<protein>
    <submittedName>
        <fullName evidence="2">Uncharacterized protein</fullName>
    </submittedName>
</protein>
<feature type="region of interest" description="Disordered" evidence="1">
    <location>
        <begin position="297"/>
        <end position="325"/>
    </location>
</feature>
<feature type="region of interest" description="Disordered" evidence="1">
    <location>
        <begin position="1"/>
        <end position="20"/>
    </location>
</feature>
<feature type="region of interest" description="Disordered" evidence="1">
    <location>
        <begin position="1038"/>
        <end position="1126"/>
    </location>
</feature>
<feature type="compositionally biased region" description="Polar residues" evidence="1">
    <location>
        <begin position="1"/>
        <end position="11"/>
    </location>
</feature>
<feature type="region of interest" description="Disordered" evidence="1">
    <location>
        <begin position="1307"/>
        <end position="1387"/>
    </location>
</feature>
<feature type="compositionally biased region" description="Basic and acidic residues" evidence="1">
    <location>
        <begin position="1334"/>
        <end position="1356"/>
    </location>
</feature>
<name>A0AAD5MXW8_PARTN</name>
<feature type="compositionally biased region" description="Basic residues" evidence="1">
    <location>
        <begin position="1321"/>
        <end position="1333"/>
    </location>
</feature>
<feature type="compositionally biased region" description="Polar residues" evidence="1">
    <location>
        <begin position="814"/>
        <end position="824"/>
    </location>
</feature>
<feature type="region of interest" description="Disordered" evidence="1">
    <location>
        <begin position="798"/>
        <end position="864"/>
    </location>
</feature>
<feature type="compositionally biased region" description="Gly residues" evidence="1">
    <location>
        <begin position="82"/>
        <end position="93"/>
    </location>
</feature>